<dbReference type="InterPro" id="IPR032701">
    <property type="entry name" value="Prok-E2_B_dom"/>
</dbReference>
<keyword evidence="4" id="KW-1185">Reference proteome</keyword>
<dbReference type="STRING" id="204773.HEAR2204"/>
<dbReference type="OrthoDB" id="891532at2"/>
<gene>
    <name evidence="3" type="ordered locus">HEAR2204</name>
</gene>
<dbReference type="GO" id="GO:0008641">
    <property type="term" value="F:ubiquitin-like modifier activating enzyme activity"/>
    <property type="evidence" value="ECO:0007669"/>
    <property type="project" value="InterPro"/>
</dbReference>
<dbReference type="Proteomes" id="UP000006697">
    <property type="component" value="Chromosome"/>
</dbReference>
<reference evidence="3 4" key="1">
    <citation type="journal article" date="2007" name="PLoS Genet.">
        <title>A tale of two oxidation states: bacterial colonization of arsenic-rich environments.</title>
        <authorList>
            <person name="Muller D."/>
            <person name="Medigue C."/>
            <person name="Koechler S."/>
            <person name="Barbe V."/>
            <person name="Barakat M."/>
            <person name="Talla E."/>
            <person name="Bonnefoy V."/>
            <person name="Krin E."/>
            <person name="Arsene-Ploetze F."/>
            <person name="Carapito C."/>
            <person name="Chandler M."/>
            <person name="Cournoyer B."/>
            <person name="Cruveiller S."/>
            <person name="Dossat C."/>
            <person name="Duval S."/>
            <person name="Heymann M."/>
            <person name="Leize E."/>
            <person name="Lieutaud A."/>
            <person name="Lievremont D."/>
            <person name="Makita Y."/>
            <person name="Mangenot S."/>
            <person name="Nitschke W."/>
            <person name="Ortet P."/>
            <person name="Perdrial N."/>
            <person name="Schoepp B."/>
            <person name="Siguier N."/>
            <person name="Simeonova D.D."/>
            <person name="Rouy Z."/>
            <person name="Segurens B."/>
            <person name="Turlin E."/>
            <person name="Vallenet D."/>
            <person name="Van Dorsselaer A."/>
            <person name="Weiss S."/>
            <person name="Weissenbach J."/>
            <person name="Lett M.C."/>
            <person name="Danchin A."/>
            <person name="Bertin P.N."/>
        </authorList>
    </citation>
    <scope>NUCLEOTIDE SEQUENCE [LARGE SCALE GENOMIC DNA]</scope>
    <source>
        <strain evidence="4">ULPAs1</strain>
    </source>
</reference>
<dbReference type="KEGG" id="har:HEAR2204"/>
<proteinExistence type="predicted"/>
<sequence length="546" mass="59151">MNDETQLSKLTRAMKSRGFTYIGRDAGDWLAFKGLMAAAGATHAAHIAVDPSGVKLPRIGVELPLGTPSVLAHVGANGQICYAAQGSVVLDIFDIAGQALGCIDRAEEILDLSLRGKMDQDLEDEFFAFWHGDLCFLDIYPGDPGALDILFAKRGNAGTSVVFVTNDVTRTRQKLQAMSLQEREVLKGAAFRVSTSVKPKPAQGVWPPPTVATLLKWQGLLDPSAKRNIERRLLQSIASRRNASLCVIDSPLTQYAFWTDFETADDQITQSRQDPRVKLYASKVYPMISIRMDDKYVAERNVPESPTLAGKRIALIGCGTIGGFLAELLVKAGAGLNDGDLAFIDPDILLPQNVGRHRLGLNRALQHKSNALKEELSLAAPTAKIRSLPVKAEETDLSSFDLIINATGEEALGHYLTRAATDSRNFVPTLSVWVEGPGVAVRALFRDTTQAACTRCLSDTHRTSLYPVVNEPVPSELAGHGCESLYVPFPASVSVQAACLAIEMAISWVANQPSPRLRTRVTRHGFSQAEPDGDPVRQPTCAACHS</sequence>
<dbReference type="SUPFAM" id="SSF69572">
    <property type="entry name" value="Activating enzymes of the ubiquitin-like proteins"/>
    <property type="match status" value="1"/>
</dbReference>
<dbReference type="HOGENOM" id="CLU_032708_1_0_4"/>
<dbReference type="InterPro" id="IPR035985">
    <property type="entry name" value="Ubiquitin-activating_enz"/>
</dbReference>
<evidence type="ECO:0000259" key="1">
    <source>
        <dbReference type="Pfam" id="PF00899"/>
    </source>
</evidence>
<dbReference type="Gene3D" id="3.40.50.720">
    <property type="entry name" value="NAD(P)-binding Rossmann-like Domain"/>
    <property type="match status" value="1"/>
</dbReference>
<name>A4G753_HERAR</name>
<feature type="domain" description="Prokaryotic E2 family B" evidence="2">
    <location>
        <begin position="68"/>
        <end position="131"/>
    </location>
</feature>
<feature type="domain" description="THIF-type NAD/FAD binding fold" evidence="1">
    <location>
        <begin position="308"/>
        <end position="515"/>
    </location>
</feature>
<evidence type="ECO:0000259" key="2">
    <source>
        <dbReference type="Pfam" id="PF14461"/>
    </source>
</evidence>
<organism evidence="3 4">
    <name type="scientific">Herminiimonas arsenicoxydans</name>
    <dbReference type="NCBI Taxonomy" id="204773"/>
    <lineage>
        <taxon>Bacteria</taxon>
        <taxon>Pseudomonadati</taxon>
        <taxon>Pseudomonadota</taxon>
        <taxon>Betaproteobacteria</taxon>
        <taxon>Burkholderiales</taxon>
        <taxon>Oxalobacteraceae</taxon>
        <taxon>Herminiimonas</taxon>
    </lineage>
</organism>
<evidence type="ECO:0000313" key="3">
    <source>
        <dbReference type="EMBL" id="CAL62340.1"/>
    </source>
</evidence>
<protein>
    <submittedName>
        <fullName evidence="3">Uncharacterized protein</fullName>
    </submittedName>
</protein>
<dbReference type="eggNOG" id="COG0476">
    <property type="taxonomic scope" value="Bacteria"/>
</dbReference>
<dbReference type="AlphaFoldDB" id="A4G753"/>
<evidence type="ECO:0000313" key="4">
    <source>
        <dbReference type="Proteomes" id="UP000006697"/>
    </source>
</evidence>
<dbReference type="Pfam" id="PF14461">
    <property type="entry name" value="Prok-E2_B"/>
    <property type="match status" value="1"/>
</dbReference>
<accession>A4G753</accession>
<dbReference type="Pfam" id="PF00899">
    <property type="entry name" value="ThiF"/>
    <property type="match status" value="1"/>
</dbReference>
<dbReference type="EMBL" id="CU207211">
    <property type="protein sequence ID" value="CAL62340.1"/>
    <property type="molecule type" value="Genomic_DNA"/>
</dbReference>
<dbReference type="InterPro" id="IPR000594">
    <property type="entry name" value="ThiF_NAD_FAD-bd"/>
</dbReference>